<protein>
    <submittedName>
        <fullName evidence="1">Uncharacterized protein</fullName>
    </submittedName>
</protein>
<gene>
    <name evidence="1" type="ORF">BDM02DRAFT_3110800</name>
</gene>
<reference evidence="1" key="2">
    <citation type="journal article" date="2020" name="Nat. Commun.">
        <title>Large-scale genome sequencing of mycorrhizal fungi provides insights into the early evolution of symbiotic traits.</title>
        <authorList>
            <person name="Miyauchi S."/>
            <person name="Kiss E."/>
            <person name="Kuo A."/>
            <person name="Drula E."/>
            <person name="Kohler A."/>
            <person name="Sanchez-Garcia M."/>
            <person name="Morin E."/>
            <person name="Andreopoulos B."/>
            <person name="Barry K.W."/>
            <person name="Bonito G."/>
            <person name="Buee M."/>
            <person name="Carver A."/>
            <person name="Chen C."/>
            <person name="Cichocki N."/>
            <person name="Clum A."/>
            <person name="Culley D."/>
            <person name="Crous P.W."/>
            <person name="Fauchery L."/>
            <person name="Girlanda M."/>
            <person name="Hayes R.D."/>
            <person name="Keri Z."/>
            <person name="LaButti K."/>
            <person name="Lipzen A."/>
            <person name="Lombard V."/>
            <person name="Magnuson J."/>
            <person name="Maillard F."/>
            <person name="Murat C."/>
            <person name="Nolan M."/>
            <person name="Ohm R.A."/>
            <person name="Pangilinan J."/>
            <person name="Pereira M.F."/>
            <person name="Perotto S."/>
            <person name="Peter M."/>
            <person name="Pfister S."/>
            <person name="Riley R."/>
            <person name="Sitrit Y."/>
            <person name="Stielow J.B."/>
            <person name="Szollosi G."/>
            <person name="Zifcakova L."/>
            <person name="Stursova M."/>
            <person name="Spatafora J.W."/>
            <person name="Tedersoo L."/>
            <person name="Vaario L.M."/>
            <person name="Yamada A."/>
            <person name="Yan M."/>
            <person name="Wang P."/>
            <person name="Xu J."/>
            <person name="Bruns T."/>
            <person name="Baldrian P."/>
            <person name="Vilgalys R."/>
            <person name="Dunand C."/>
            <person name="Henrissat B."/>
            <person name="Grigoriev I.V."/>
            <person name="Hibbett D."/>
            <person name="Nagy L.G."/>
            <person name="Martin F.M."/>
        </authorList>
    </citation>
    <scope>NUCLEOTIDE SEQUENCE</scope>
    <source>
        <strain evidence="1">P2</strain>
    </source>
</reference>
<dbReference type="Proteomes" id="UP000886501">
    <property type="component" value="Unassembled WGS sequence"/>
</dbReference>
<comment type="caution">
    <text evidence="1">The sequence shown here is derived from an EMBL/GenBank/DDBJ whole genome shotgun (WGS) entry which is preliminary data.</text>
</comment>
<dbReference type="EMBL" id="MU117976">
    <property type="protein sequence ID" value="KAF9651362.1"/>
    <property type="molecule type" value="Genomic_DNA"/>
</dbReference>
<accession>A0ACB6ZP03</accession>
<organism evidence="1 2">
    <name type="scientific">Thelephora ganbajun</name>
    <name type="common">Ganba fungus</name>
    <dbReference type="NCBI Taxonomy" id="370292"/>
    <lineage>
        <taxon>Eukaryota</taxon>
        <taxon>Fungi</taxon>
        <taxon>Dikarya</taxon>
        <taxon>Basidiomycota</taxon>
        <taxon>Agaricomycotina</taxon>
        <taxon>Agaricomycetes</taxon>
        <taxon>Thelephorales</taxon>
        <taxon>Thelephoraceae</taxon>
        <taxon>Thelephora</taxon>
    </lineage>
</organism>
<keyword evidence="2" id="KW-1185">Reference proteome</keyword>
<evidence type="ECO:0000313" key="1">
    <source>
        <dbReference type="EMBL" id="KAF9651362.1"/>
    </source>
</evidence>
<name>A0ACB6ZP03_THEGA</name>
<reference evidence="1" key="1">
    <citation type="submission" date="2019-10" db="EMBL/GenBank/DDBJ databases">
        <authorList>
            <consortium name="DOE Joint Genome Institute"/>
            <person name="Kuo A."/>
            <person name="Miyauchi S."/>
            <person name="Kiss E."/>
            <person name="Drula E."/>
            <person name="Kohler A."/>
            <person name="Sanchez-Garcia M."/>
            <person name="Andreopoulos B."/>
            <person name="Barry K.W."/>
            <person name="Bonito G."/>
            <person name="Buee M."/>
            <person name="Carver A."/>
            <person name="Chen C."/>
            <person name="Cichocki N."/>
            <person name="Clum A."/>
            <person name="Culley D."/>
            <person name="Crous P.W."/>
            <person name="Fauchery L."/>
            <person name="Girlanda M."/>
            <person name="Hayes R."/>
            <person name="Keri Z."/>
            <person name="Labutti K."/>
            <person name="Lipzen A."/>
            <person name="Lombard V."/>
            <person name="Magnuson J."/>
            <person name="Maillard F."/>
            <person name="Morin E."/>
            <person name="Murat C."/>
            <person name="Nolan M."/>
            <person name="Ohm R."/>
            <person name="Pangilinan J."/>
            <person name="Pereira M."/>
            <person name="Perotto S."/>
            <person name="Peter M."/>
            <person name="Riley R."/>
            <person name="Sitrit Y."/>
            <person name="Stielow B."/>
            <person name="Szollosi G."/>
            <person name="Zifcakova L."/>
            <person name="Stursova M."/>
            <person name="Spatafora J.W."/>
            <person name="Tedersoo L."/>
            <person name="Vaario L.-M."/>
            <person name="Yamada A."/>
            <person name="Yan M."/>
            <person name="Wang P."/>
            <person name="Xu J."/>
            <person name="Bruns T."/>
            <person name="Baldrian P."/>
            <person name="Vilgalys R."/>
            <person name="Henrissat B."/>
            <person name="Grigoriev I.V."/>
            <person name="Hibbett D."/>
            <person name="Nagy L.G."/>
            <person name="Martin F.M."/>
        </authorList>
    </citation>
    <scope>NUCLEOTIDE SEQUENCE</scope>
    <source>
        <strain evidence="1">P2</strain>
    </source>
</reference>
<sequence>MDRHLPSAALLLLSLDPLRVQPRQTDPPLASRCTAVRSFLSALVTDTIYLGTIKRFLEAPIGTSEQVPHLNQDITERSKYFWE</sequence>
<proteinExistence type="predicted"/>
<evidence type="ECO:0000313" key="2">
    <source>
        <dbReference type="Proteomes" id="UP000886501"/>
    </source>
</evidence>